<feature type="compositionally biased region" description="Basic and acidic residues" evidence="1">
    <location>
        <begin position="257"/>
        <end position="271"/>
    </location>
</feature>
<accession>A0A154PJ37</accession>
<organism evidence="3 4">
    <name type="scientific">Dufourea novaeangliae</name>
    <name type="common">Sweat bee</name>
    <dbReference type="NCBI Taxonomy" id="178035"/>
    <lineage>
        <taxon>Eukaryota</taxon>
        <taxon>Metazoa</taxon>
        <taxon>Ecdysozoa</taxon>
        <taxon>Arthropoda</taxon>
        <taxon>Hexapoda</taxon>
        <taxon>Insecta</taxon>
        <taxon>Pterygota</taxon>
        <taxon>Neoptera</taxon>
        <taxon>Endopterygota</taxon>
        <taxon>Hymenoptera</taxon>
        <taxon>Apocrita</taxon>
        <taxon>Aculeata</taxon>
        <taxon>Apoidea</taxon>
        <taxon>Anthophila</taxon>
        <taxon>Halictidae</taxon>
        <taxon>Rophitinae</taxon>
        <taxon>Dufourea</taxon>
    </lineage>
</organism>
<dbReference type="Pfam" id="PF16051">
    <property type="entry name" value="DUF4797"/>
    <property type="match status" value="1"/>
</dbReference>
<evidence type="ECO:0000313" key="3">
    <source>
        <dbReference type="EMBL" id="KZC11823.1"/>
    </source>
</evidence>
<dbReference type="InterPro" id="IPR032050">
    <property type="entry name" value="DUF4797"/>
</dbReference>
<dbReference type="EMBL" id="KQ434931">
    <property type="protein sequence ID" value="KZC11823.1"/>
    <property type="molecule type" value="Genomic_DNA"/>
</dbReference>
<feature type="region of interest" description="Disordered" evidence="1">
    <location>
        <begin position="161"/>
        <end position="325"/>
    </location>
</feature>
<dbReference type="Proteomes" id="UP000076502">
    <property type="component" value="Unassembled WGS sequence"/>
</dbReference>
<feature type="compositionally biased region" description="Basic and acidic residues" evidence="1">
    <location>
        <begin position="173"/>
        <end position="186"/>
    </location>
</feature>
<evidence type="ECO:0000256" key="1">
    <source>
        <dbReference type="SAM" id="MobiDB-lite"/>
    </source>
</evidence>
<sequence>MGGYSRSSGCSEKTGSVLPFGERLKNRLLFAGLLAIAAAAPSPKPAPAPAPAPGSSYISGPLITPIAPSLLPKLTPTLYVNQYPYPILGYPYGLPPVKRSGTVIECDEGEPKSVSSYPICVNPSGVCIYSACLVTIYTQVGSEQTRKISFELAKTTQRFDHDIVRRGPSMMEDATKLTDSEEDRRRGSPSGKNDTKRGHAGGPVESSRRRRREFGDDECSTDSGCSSGGSIDSAERLSRRGSSERLCRATRSPKSHCYLDRLRGRPTRSQERLSSVQRSSERVRAKSSRSWSPGDVRGIARTTESLSYSPSPSDVQSSSDSDSFRKSFTADTLRRAFQTLKITSKREGKENKHAKKSPKRILRSPVSYTYVRGLSGLPTQRVPRNVAQQLSMPCSCQDGSVGLYR</sequence>
<dbReference type="AlphaFoldDB" id="A0A154PJ37"/>
<evidence type="ECO:0000259" key="2">
    <source>
        <dbReference type="Pfam" id="PF16051"/>
    </source>
</evidence>
<keyword evidence="4" id="KW-1185">Reference proteome</keyword>
<reference evidence="3 4" key="1">
    <citation type="submission" date="2015-07" db="EMBL/GenBank/DDBJ databases">
        <title>The genome of Dufourea novaeangliae.</title>
        <authorList>
            <person name="Pan H."/>
            <person name="Kapheim K."/>
        </authorList>
    </citation>
    <scope>NUCLEOTIDE SEQUENCE [LARGE SCALE GENOMIC DNA]</scope>
    <source>
        <strain evidence="3">0120121106</strain>
        <tissue evidence="3">Whole body</tissue>
    </source>
</reference>
<feature type="compositionally biased region" description="Low complexity" evidence="1">
    <location>
        <begin position="221"/>
        <end position="232"/>
    </location>
</feature>
<feature type="compositionally biased region" description="Basic and acidic residues" evidence="1">
    <location>
        <begin position="233"/>
        <end position="247"/>
    </location>
</feature>
<gene>
    <name evidence="3" type="ORF">WN55_03661</name>
</gene>
<dbReference type="OrthoDB" id="8197399at2759"/>
<evidence type="ECO:0000313" key="4">
    <source>
        <dbReference type="Proteomes" id="UP000076502"/>
    </source>
</evidence>
<protein>
    <recommendedName>
        <fullName evidence="2">DUF4797 domain-containing protein</fullName>
    </recommendedName>
</protein>
<name>A0A154PJ37_DUFNO</name>
<feature type="compositionally biased region" description="Low complexity" evidence="1">
    <location>
        <begin position="305"/>
        <end position="321"/>
    </location>
</feature>
<proteinExistence type="predicted"/>
<feature type="domain" description="DUF4797" evidence="2">
    <location>
        <begin position="358"/>
        <end position="398"/>
    </location>
</feature>